<gene>
    <name evidence="6" type="ORF">FHS74_003321</name>
</gene>
<dbReference type="RefSeq" id="WP_184802498.1">
    <property type="nucleotide sequence ID" value="NZ_JACIIZ010000009.1"/>
</dbReference>
<reference evidence="6 7" key="1">
    <citation type="submission" date="2020-08" db="EMBL/GenBank/DDBJ databases">
        <title>Genomic Encyclopedia of Type Strains, Phase IV (KMG-IV): sequencing the most valuable type-strain genomes for metagenomic binning, comparative biology and taxonomic classification.</title>
        <authorList>
            <person name="Goeker M."/>
        </authorList>
    </citation>
    <scope>NUCLEOTIDE SEQUENCE [LARGE SCALE GENOMIC DNA]</scope>
    <source>
        <strain evidence="6 7">DSM 22198</strain>
    </source>
</reference>
<sequence>MSATTPGAAATSSTGGSGRRLIVTADDFGLSAAVNAAVIEAHTQGILTAASLMVAGAAANAAVALAHAQPSLAVGLHVVLVDGKPFLSPERIPDLVGPDGLFRNDLAKVGAAIFFRPKVAAQVAAEVEAQFQAFRATGLKLDHVNAHKHYHLHPTVGRILLDAARRHGARAMRVPVEPAPVVRAVTPDADLGLHRVTGPWAKLLRAKVRRAGLAAPDQVLGLAWTGAFTAARLRGALAHLPPGVTEIYLHPAVSDDVPGGAVGYRYRDELAALLDPEVKALAAAFPRGGFRDLPVVLE</sequence>
<dbReference type="InterPro" id="IPR006879">
    <property type="entry name" value="YdjC-like"/>
</dbReference>
<evidence type="ECO:0000313" key="6">
    <source>
        <dbReference type="EMBL" id="MBB6252753.1"/>
    </source>
</evidence>
<dbReference type="SUPFAM" id="SSF88713">
    <property type="entry name" value="Glycoside hydrolase/deacetylase"/>
    <property type="match status" value="1"/>
</dbReference>
<dbReference type="AlphaFoldDB" id="A0A7X0AZ10"/>
<accession>A0A7X0AZ10</accession>
<comment type="caution">
    <text evidence="6">The sequence shown here is derived from an EMBL/GenBank/DDBJ whole genome shotgun (WGS) entry which is preliminary data.</text>
</comment>
<dbReference type="Gene3D" id="3.20.20.370">
    <property type="entry name" value="Glycoside hydrolase/deacetylase"/>
    <property type="match status" value="1"/>
</dbReference>
<organism evidence="6 7">
    <name type="scientific">Nitrospirillum iridis</name>
    <dbReference type="NCBI Taxonomy" id="765888"/>
    <lineage>
        <taxon>Bacteria</taxon>
        <taxon>Pseudomonadati</taxon>
        <taxon>Pseudomonadota</taxon>
        <taxon>Alphaproteobacteria</taxon>
        <taxon>Rhodospirillales</taxon>
        <taxon>Azospirillaceae</taxon>
        <taxon>Nitrospirillum</taxon>
    </lineage>
</organism>
<keyword evidence="3" id="KW-0378">Hydrolase</keyword>
<dbReference type="GO" id="GO:0005975">
    <property type="term" value="P:carbohydrate metabolic process"/>
    <property type="evidence" value="ECO:0007669"/>
    <property type="project" value="InterPro"/>
</dbReference>
<evidence type="ECO:0000313" key="7">
    <source>
        <dbReference type="Proteomes" id="UP000539175"/>
    </source>
</evidence>
<evidence type="ECO:0000256" key="4">
    <source>
        <dbReference type="ARBA" id="ARBA00022842"/>
    </source>
</evidence>
<dbReference type="GO" id="GO:0016787">
    <property type="term" value="F:hydrolase activity"/>
    <property type="evidence" value="ECO:0007669"/>
    <property type="project" value="UniProtKB-KW"/>
</dbReference>
<keyword evidence="2" id="KW-0479">Metal-binding</keyword>
<dbReference type="GO" id="GO:0046872">
    <property type="term" value="F:metal ion binding"/>
    <property type="evidence" value="ECO:0007669"/>
    <property type="project" value="UniProtKB-KW"/>
</dbReference>
<comment type="cofactor">
    <cofactor evidence="1">
        <name>Mg(2+)</name>
        <dbReference type="ChEBI" id="CHEBI:18420"/>
    </cofactor>
</comment>
<keyword evidence="5" id="KW-0119">Carbohydrate metabolism</keyword>
<keyword evidence="4" id="KW-0460">Magnesium</keyword>
<dbReference type="PANTHER" id="PTHR31609:SF1">
    <property type="entry name" value="CARBOHYDRATE DEACETYLASE"/>
    <property type="match status" value="1"/>
</dbReference>
<dbReference type="GO" id="GO:0019213">
    <property type="term" value="F:deacetylase activity"/>
    <property type="evidence" value="ECO:0007669"/>
    <property type="project" value="TreeGrafter"/>
</dbReference>
<dbReference type="InterPro" id="IPR017836">
    <property type="entry name" value="Hopanoid_biosynth-assoc_HpnK"/>
</dbReference>
<dbReference type="EMBL" id="JACIIZ010000009">
    <property type="protein sequence ID" value="MBB6252753.1"/>
    <property type="molecule type" value="Genomic_DNA"/>
</dbReference>
<dbReference type="Proteomes" id="UP000539175">
    <property type="component" value="Unassembled WGS sequence"/>
</dbReference>
<evidence type="ECO:0000256" key="5">
    <source>
        <dbReference type="ARBA" id="ARBA00023277"/>
    </source>
</evidence>
<dbReference type="InterPro" id="IPR011330">
    <property type="entry name" value="Glyco_hydro/deAcase_b/a-brl"/>
</dbReference>
<evidence type="ECO:0000256" key="1">
    <source>
        <dbReference type="ARBA" id="ARBA00001946"/>
    </source>
</evidence>
<dbReference type="PANTHER" id="PTHR31609">
    <property type="entry name" value="YDJC DEACETYLASE FAMILY MEMBER"/>
    <property type="match status" value="1"/>
</dbReference>
<proteinExistence type="predicted"/>
<evidence type="ECO:0000256" key="3">
    <source>
        <dbReference type="ARBA" id="ARBA00022801"/>
    </source>
</evidence>
<protein>
    <submittedName>
        <fullName evidence="6">Hopanoid biosynthesis associated protein HpnK</fullName>
    </submittedName>
</protein>
<dbReference type="NCBIfam" id="TIGR03473">
    <property type="entry name" value="HpnK"/>
    <property type="match status" value="1"/>
</dbReference>
<keyword evidence="7" id="KW-1185">Reference proteome</keyword>
<dbReference type="Pfam" id="PF04794">
    <property type="entry name" value="YdjC"/>
    <property type="match status" value="1"/>
</dbReference>
<evidence type="ECO:0000256" key="2">
    <source>
        <dbReference type="ARBA" id="ARBA00022723"/>
    </source>
</evidence>
<name>A0A7X0AZ10_9PROT</name>